<evidence type="ECO:0000313" key="1">
    <source>
        <dbReference type="EMBL" id="MCT2400455.1"/>
    </source>
</evidence>
<reference evidence="1" key="1">
    <citation type="submission" date="2022-09" db="EMBL/GenBank/DDBJ databases">
        <title>Novosphingobium sp. Nov., a polycyclic aromatic hydrocarbon-degrading bacterium isolated form mangrove sediments in HongKong.</title>
        <authorList>
            <person name="Hu Z."/>
        </authorList>
    </citation>
    <scope>NUCLEOTIDE SEQUENCE</scope>
    <source>
        <strain evidence="1">HK4-1</strain>
    </source>
</reference>
<accession>A0ABT2I6M4</accession>
<keyword evidence="2" id="KW-1185">Reference proteome</keyword>
<comment type="caution">
    <text evidence="1">The sequence shown here is derived from an EMBL/GenBank/DDBJ whole genome shotgun (WGS) entry which is preliminary data.</text>
</comment>
<dbReference type="EMBL" id="JANZXA010000008">
    <property type="protein sequence ID" value="MCT2400455.1"/>
    <property type="molecule type" value="Genomic_DNA"/>
</dbReference>
<proteinExistence type="predicted"/>
<organism evidence="1 2">
    <name type="scientific">Novosphingobium mangrovi</name>
    <name type="common">ex Huang et al. 2023</name>
    <dbReference type="NCBI Taxonomy" id="2976432"/>
    <lineage>
        <taxon>Bacteria</taxon>
        <taxon>Pseudomonadati</taxon>
        <taxon>Pseudomonadota</taxon>
        <taxon>Alphaproteobacteria</taxon>
        <taxon>Sphingomonadales</taxon>
        <taxon>Sphingomonadaceae</taxon>
        <taxon>Novosphingobium</taxon>
    </lineage>
</organism>
<evidence type="ECO:0000313" key="2">
    <source>
        <dbReference type="Proteomes" id="UP001165583"/>
    </source>
</evidence>
<gene>
    <name evidence="1" type="ORF">NZK81_12915</name>
</gene>
<protein>
    <submittedName>
        <fullName evidence="1">Pilus assembly protein TadE</fullName>
    </submittedName>
</protein>
<dbReference type="RefSeq" id="WP_260046502.1">
    <property type="nucleotide sequence ID" value="NZ_JANZXA010000008.1"/>
</dbReference>
<dbReference type="Proteomes" id="UP001165583">
    <property type="component" value="Unassembled WGS sequence"/>
</dbReference>
<name>A0ABT2I6M4_9SPHN</name>
<sequence length="228" mass="24476">MKSAIMRHTTEPCRRARAFARSFLADSRGVSILELALSLPLLLTLGLYGTEMAYMATVNTQVGAIANSVADNASRLGQTDNSAVTPTVTETEINSVMSGALVQGNAFDFEKQGRIILSSLEKDSATGKQYIHWQRCKGDYDHASRYGPEGTGLDDGTTLAGMGEAGHLITANSNSAVMFVEVYFHYQPLFGTVFVGDTTFSREAAFIIRDDRNLTPGVTGTANQSACS</sequence>